<dbReference type="Pfam" id="PF00873">
    <property type="entry name" value="ACR_tran"/>
    <property type="match status" value="1"/>
</dbReference>
<feature type="transmembrane region" description="Helical" evidence="2">
    <location>
        <begin position="227"/>
        <end position="248"/>
    </location>
</feature>
<organism evidence="4 5">
    <name type="scientific">Cordylochernes scorpioides</name>
    <dbReference type="NCBI Taxonomy" id="51811"/>
    <lineage>
        <taxon>Eukaryota</taxon>
        <taxon>Metazoa</taxon>
        <taxon>Ecdysozoa</taxon>
        <taxon>Arthropoda</taxon>
        <taxon>Chelicerata</taxon>
        <taxon>Arachnida</taxon>
        <taxon>Pseudoscorpiones</taxon>
        <taxon>Cheliferoidea</taxon>
        <taxon>Chernetidae</taxon>
        <taxon>Cordylochernes</taxon>
    </lineage>
</organism>
<reference evidence="4 5" key="1">
    <citation type="submission" date="2022-01" db="EMBL/GenBank/DDBJ databases">
        <title>A chromosomal length assembly of Cordylochernes scorpioides.</title>
        <authorList>
            <person name="Zeh D."/>
            <person name="Zeh J."/>
        </authorList>
    </citation>
    <scope>NUCLEOTIDE SEQUENCE [LARGE SCALE GENOMIC DNA]</scope>
    <source>
        <strain evidence="4">IN4F17</strain>
        <tissue evidence="4">Whole Body</tissue>
    </source>
</reference>
<keyword evidence="2" id="KW-0812">Transmembrane</keyword>
<name>A0ABY6KJW5_9ARAC</name>
<proteinExistence type="inferred from homology"/>
<feature type="transmembrane region" description="Helical" evidence="2">
    <location>
        <begin position="16"/>
        <end position="36"/>
    </location>
</feature>
<evidence type="ECO:0000259" key="3">
    <source>
        <dbReference type="PROSITE" id="PS50156"/>
    </source>
</evidence>
<dbReference type="PANTHER" id="PTHR10796">
    <property type="entry name" value="PATCHED-RELATED"/>
    <property type="match status" value="1"/>
</dbReference>
<dbReference type="PROSITE" id="PS50156">
    <property type="entry name" value="SSD"/>
    <property type="match status" value="1"/>
</dbReference>
<comment type="similarity">
    <text evidence="1">Belongs to the patched family.</text>
</comment>
<dbReference type="InterPro" id="IPR000731">
    <property type="entry name" value="SSD"/>
</dbReference>
<gene>
    <name evidence="4" type="ORF">LAZ67_6002589</name>
</gene>
<evidence type="ECO:0000313" key="4">
    <source>
        <dbReference type="EMBL" id="UYV69147.1"/>
    </source>
</evidence>
<dbReference type="InterPro" id="IPR051697">
    <property type="entry name" value="Patched_domain-protein"/>
</dbReference>
<evidence type="ECO:0000313" key="5">
    <source>
        <dbReference type="Proteomes" id="UP001235939"/>
    </source>
</evidence>
<dbReference type="EMBL" id="CP092868">
    <property type="protein sequence ID" value="UYV69147.1"/>
    <property type="molecule type" value="Genomic_DNA"/>
</dbReference>
<keyword evidence="2" id="KW-1133">Transmembrane helix</keyword>
<sequence>MFFFKDYYGKFLTNKIVKVVILSLFASHIAISIYGFTQLKTAMKYQDFYSYDSYVKNFSETELRYFSKYSLGLQFIIEEPLDYSKIETQKKIFDLIEEIQETPYFASEPILRDFWLKYYIRFIKSKERSFIIRGYNTSTKQGFINCLRYQFFKMKHSRDLRMISTSMQTTQKFYRLGLLFRCHGGCYLHLYARLHTWSIGITLPIFIELGIIGYMDFWGLCLNGLTLFSIILLVGLSVDNTAHILHAFMSSKESCPDKRMRDALGRVGLPIIQGCLSSVVGMIALSFLPAYAYQVLSKTGLMLLVFSLANSLAVIPVLLSLLSSCRRNRNKPIEQDVIKPLNLYKNTIAIQPPNDVK</sequence>
<evidence type="ECO:0000256" key="1">
    <source>
        <dbReference type="ARBA" id="ARBA00005585"/>
    </source>
</evidence>
<feature type="transmembrane region" description="Helical" evidence="2">
    <location>
        <begin position="299"/>
        <end position="322"/>
    </location>
</feature>
<dbReference type="InterPro" id="IPR001036">
    <property type="entry name" value="Acrflvin-R"/>
</dbReference>
<dbReference type="Gene3D" id="1.20.1640.10">
    <property type="entry name" value="Multidrug efflux transporter AcrB transmembrane domain"/>
    <property type="match status" value="1"/>
</dbReference>
<accession>A0ABY6KJW5</accession>
<keyword evidence="5" id="KW-1185">Reference proteome</keyword>
<evidence type="ECO:0000256" key="2">
    <source>
        <dbReference type="SAM" id="Phobius"/>
    </source>
</evidence>
<protein>
    <submittedName>
        <fullName evidence="4">Daf-6</fullName>
    </submittedName>
</protein>
<dbReference type="Proteomes" id="UP001235939">
    <property type="component" value="Chromosome 06"/>
</dbReference>
<feature type="domain" description="SSD" evidence="3">
    <location>
        <begin position="212"/>
        <end position="321"/>
    </location>
</feature>
<keyword evidence="2" id="KW-0472">Membrane</keyword>
<dbReference type="PANTHER" id="PTHR10796:SF92">
    <property type="entry name" value="PATCHED-RELATED, ISOFORM A"/>
    <property type="match status" value="1"/>
</dbReference>
<feature type="transmembrane region" description="Helical" evidence="2">
    <location>
        <begin position="197"/>
        <end position="215"/>
    </location>
</feature>
<dbReference type="SUPFAM" id="SSF82866">
    <property type="entry name" value="Multidrug efflux transporter AcrB transmembrane domain"/>
    <property type="match status" value="1"/>
</dbReference>
<feature type="transmembrane region" description="Helical" evidence="2">
    <location>
        <begin position="269"/>
        <end position="293"/>
    </location>
</feature>